<dbReference type="PANTHER" id="PTHR42973">
    <property type="entry name" value="BINDING OXIDOREDUCTASE, PUTATIVE (AFU_ORTHOLOGUE AFUA_1G17690)-RELATED"/>
    <property type="match status" value="1"/>
</dbReference>
<dbReference type="PANTHER" id="PTHR42973:SF13">
    <property type="entry name" value="FAD-BINDING PCMH-TYPE DOMAIN-CONTAINING PROTEIN"/>
    <property type="match status" value="1"/>
</dbReference>
<protein>
    <submittedName>
        <fullName evidence="6">FAD-binding domain-containing protein</fullName>
    </submittedName>
</protein>
<sequence length="578" mass="62853">MENIEAAVEELRDLCDAHPGTQLFVEGSQGYKDSVRHFLDSSSEVAHVAIQPGTEAALAEIIKVIGKYKVPFAVKGGGHSMVPLFSSTKGIQIALSRLDKMHYNSSDQTVQIGAGCLWDQVYKYMAPFKRNVVGGASGQGVGVAGWLLGGGYSLKTNQFGLGIDNVLKTRVVLPDGRIVEASDESEEFRDLFHALRGGGNNFGIVTQWTLKTYPQTLAYGASLSFPESKAEEVKNAIVEYLETEKRPQAAIVCAFKWTLSLGKPKLAITVMSVFDAPAPADNLPFRMFSKLIPGDWGNDPANWGAQQAFMAAGAFSNAANIMPSRTEPADDWDYGIPLRPMSYEDVNAISSIPYQIVQPQTSTSSGAPANASGFNLQMLQMLVFQTSALQSNAIGNANALKPSKPSKPMLGVGELNARGRFGSIMVSRYTKGLIDEVARQAELASKFLSTNGGKHILIDVWPFRSDIFDKAAPGAAWPHEAGKGFGPLLVYFLWDDEKDDEFWLTLMKNTLETLLEVALAEGATVPDVAQYLNLSLEDVPVEYVYRGNLEALGRVRQKYDPNDVMGQTGGFRIPLVSF</sequence>
<dbReference type="InterPro" id="IPR050416">
    <property type="entry name" value="FAD-linked_Oxidoreductase"/>
</dbReference>
<dbReference type="PROSITE" id="PS51387">
    <property type="entry name" value="FAD_PCMH"/>
    <property type="match status" value="1"/>
</dbReference>
<dbReference type="OrthoDB" id="2151789at2759"/>
<keyword evidence="7" id="KW-1185">Reference proteome</keyword>
<keyword evidence="3" id="KW-0274">FAD</keyword>
<name>A0A164VDS9_9AGAM</name>
<dbReference type="InterPro" id="IPR016166">
    <property type="entry name" value="FAD-bd_PCMH"/>
</dbReference>
<evidence type="ECO:0000259" key="5">
    <source>
        <dbReference type="PROSITE" id="PS51387"/>
    </source>
</evidence>
<evidence type="ECO:0000313" key="6">
    <source>
        <dbReference type="EMBL" id="KZS94066.1"/>
    </source>
</evidence>
<dbReference type="EMBL" id="KV419405">
    <property type="protein sequence ID" value="KZS94066.1"/>
    <property type="molecule type" value="Genomic_DNA"/>
</dbReference>
<dbReference type="InterPro" id="IPR006094">
    <property type="entry name" value="Oxid_FAD_bind_N"/>
</dbReference>
<gene>
    <name evidence="6" type="ORF">SISNIDRAFT_453781</name>
</gene>
<dbReference type="Proteomes" id="UP000076722">
    <property type="component" value="Unassembled WGS sequence"/>
</dbReference>
<dbReference type="GO" id="GO:0016491">
    <property type="term" value="F:oxidoreductase activity"/>
    <property type="evidence" value="ECO:0007669"/>
    <property type="project" value="UniProtKB-KW"/>
</dbReference>
<dbReference type="STRING" id="1314777.A0A164VDS9"/>
<accession>A0A164VDS9</accession>
<reference evidence="6 7" key="1">
    <citation type="journal article" date="2016" name="Mol. Biol. Evol.">
        <title>Comparative Genomics of Early-Diverging Mushroom-Forming Fungi Provides Insights into the Origins of Lignocellulose Decay Capabilities.</title>
        <authorList>
            <person name="Nagy L.G."/>
            <person name="Riley R."/>
            <person name="Tritt A."/>
            <person name="Adam C."/>
            <person name="Daum C."/>
            <person name="Floudas D."/>
            <person name="Sun H."/>
            <person name="Yadav J.S."/>
            <person name="Pangilinan J."/>
            <person name="Larsson K.H."/>
            <person name="Matsuura K."/>
            <person name="Barry K."/>
            <person name="Labutti K."/>
            <person name="Kuo R."/>
            <person name="Ohm R.A."/>
            <person name="Bhattacharya S.S."/>
            <person name="Shirouzu T."/>
            <person name="Yoshinaga Y."/>
            <person name="Martin F.M."/>
            <person name="Grigoriev I.V."/>
            <person name="Hibbett D.S."/>
        </authorList>
    </citation>
    <scope>NUCLEOTIDE SEQUENCE [LARGE SCALE GENOMIC DNA]</scope>
    <source>
        <strain evidence="6 7">HHB9708</strain>
    </source>
</reference>
<proteinExistence type="inferred from homology"/>
<evidence type="ECO:0000256" key="4">
    <source>
        <dbReference type="ARBA" id="ARBA00023002"/>
    </source>
</evidence>
<dbReference type="InterPro" id="IPR036318">
    <property type="entry name" value="FAD-bd_PCMH-like_sf"/>
</dbReference>
<dbReference type="AlphaFoldDB" id="A0A164VDS9"/>
<dbReference type="Pfam" id="PF01565">
    <property type="entry name" value="FAD_binding_4"/>
    <property type="match status" value="1"/>
</dbReference>
<dbReference type="Gene3D" id="3.30.465.10">
    <property type="match status" value="1"/>
</dbReference>
<evidence type="ECO:0000256" key="1">
    <source>
        <dbReference type="ARBA" id="ARBA00005466"/>
    </source>
</evidence>
<organism evidence="6 7">
    <name type="scientific">Sistotremastrum niveocremeum HHB9708</name>
    <dbReference type="NCBI Taxonomy" id="1314777"/>
    <lineage>
        <taxon>Eukaryota</taxon>
        <taxon>Fungi</taxon>
        <taxon>Dikarya</taxon>
        <taxon>Basidiomycota</taxon>
        <taxon>Agaricomycotina</taxon>
        <taxon>Agaricomycetes</taxon>
        <taxon>Sistotremastrales</taxon>
        <taxon>Sistotremastraceae</taxon>
        <taxon>Sertulicium</taxon>
        <taxon>Sertulicium niveocremeum</taxon>
    </lineage>
</organism>
<keyword evidence="4" id="KW-0560">Oxidoreductase</keyword>
<keyword evidence="2" id="KW-0285">Flavoprotein</keyword>
<dbReference type="InterPro" id="IPR016169">
    <property type="entry name" value="FAD-bd_PCMH_sub2"/>
</dbReference>
<dbReference type="SUPFAM" id="SSF56176">
    <property type="entry name" value="FAD-binding/transporter-associated domain-like"/>
    <property type="match status" value="1"/>
</dbReference>
<comment type="similarity">
    <text evidence="1">Belongs to the oxygen-dependent FAD-linked oxidoreductase family.</text>
</comment>
<evidence type="ECO:0000313" key="7">
    <source>
        <dbReference type="Proteomes" id="UP000076722"/>
    </source>
</evidence>
<evidence type="ECO:0000256" key="3">
    <source>
        <dbReference type="ARBA" id="ARBA00022827"/>
    </source>
</evidence>
<feature type="domain" description="FAD-binding PCMH-type" evidence="5">
    <location>
        <begin position="41"/>
        <end position="215"/>
    </location>
</feature>
<dbReference type="GO" id="GO:0071949">
    <property type="term" value="F:FAD binding"/>
    <property type="evidence" value="ECO:0007669"/>
    <property type="project" value="InterPro"/>
</dbReference>
<evidence type="ECO:0000256" key="2">
    <source>
        <dbReference type="ARBA" id="ARBA00022630"/>
    </source>
</evidence>